<proteinExistence type="predicted"/>
<reference evidence="1" key="1">
    <citation type="submission" date="2021-04" db="EMBL/GenBank/DDBJ databases">
        <title>Genome based classification of Actinospica acidithermotolerans sp. nov., an actinobacterium isolated from an Indonesian hot spring.</title>
        <authorList>
            <person name="Kusuma A.B."/>
            <person name="Putra K.E."/>
            <person name="Nafisah S."/>
            <person name="Loh J."/>
            <person name="Nouioui I."/>
            <person name="Goodfellow M."/>
        </authorList>
    </citation>
    <scope>NUCLEOTIDE SEQUENCE</scope>
    <source>
        <strain evidence="1">DSM 45618</strain>
    </source>
</reference>
<accession>A0A8J7WXP4</accession>
<organism evidence="1 2">
    <name type="scientific">Actinocrinis puniceicyclus</name>
    <dbReference type="NCBI Taxonomy" id="977794"/>
    <lineage>
        <taxon>Bacteria</taxon>
        <taxon>Bacillati</taxon>
        <taxon>Actinomycetota</taxon>
        <taxon>Actinomycetes</taxon>
        <taxon>Catenulisporales</taxon>
        <taxon>Actinospicaceae</taxon>
        <taxon>Actinocrinis</taxon>
    </lineage>
</organism>
<dbReference type="RefSeq" id="WP_211472632.1">
    <property type="nucleotide sequence ID" value="NZ_JAGSXH010000257.1"/>
</dbReference>
<comment type="caution">
    <text evidence="1">The sequence shown here is derived from an EMBL/GenBank/DDBJ whole genome shotgun (WGS) entry which is preliminary data.</text>
</comment>
<evidence type="ECO:0000313" key="2">
    <source>
        <dbReference type="Proteomes" id="UP000677913"/>
    </source>
</evidence>
<dbReference type="EMBL" id="JAGSXH010000257">
    <property type="protein sequence ID" value="MBS2967009.1"/>
    <property type="molecule type" value="Genomic_DNA"/>
</dbReference>
<protein>
    <submittedName>
        <fullName evidence="1">Uncharacterized protein</fullName>
    </submittedName>
</protein>
<evidence type="ECO:0000313" key="1">
    <source>
        <dbReference type="EMBL" id="MBS2967009.1"/>
    </source>
</evidence>
<dbReference type="Proteomes" id="UP000677913">
    <property type="component" value="Unassembled WGS sequence"/>
</dbReference>
<gene>
    <name evidence="1" type="ORF">KGA66_28505</name>
</gene>
<keyword evidence="2" id="KW-1185">Reference proteome</keyword>
<name>A0A8J7WXP4_9ACTN</name>
<dbReference type="AlphaFoldDB" id="A0A8J7WXP4"/>
<sequence length="222" mass="24376">MADRERSLIPTHGSPGVPHTVWLAPHGCTKSPIAAETSLPLWALERACAQFAPRGGNAAVLFGPGPAHTDQLPEPTRLAPDWLRAAEHTDLDEIRPPARTLTLTLALVLADPTPHEPDPDPRCAETFYRSLAAALRRDGIVLVHTHPHHTTTGLTDPAAAHIRAARAAGLLYTQHLVLVHHRLDTPTAARIRRPWLRPAAPVHRRVHTDLYAFTRHEDGDPR</sequence>